<reference evidence="3" key="1">
    <citation type="journal article" date="2014" name="Proc. Natl. Acad. Sci. U.S.A.">
        <title>Extensive sampling of basidiomycete genomes demonstrates inadequacy of the white-rot/brown-rot paradigm for wood decay fungi.</title>
        <authorList>
            <person name="Riley R."/>
            <person name="Salamov A.A."/>
            <person name="Brown D.W."/>
            <person name="Nagy L.G."/>
            <person name="Floudas D."/>
            <person name="Held B.W."/>
            <person name="Levasseur A."/>
            <person name="Lombard V."/>
            <person name="Morin E."/>
            <person name="Otillar R."/>
            <person name="Lindquist E.A."/>
            <person name="Sun H."/>
            <person name="LaButti K.M."/>
            <person name="Schmutz J."/>
            <person name="Jabbour D."/>
            <person name="Luo H."/>
            <person name="Baker S.E."/>
            <person name="Pisabarro A.G."/>
            <person name="Walton J.D."/>
            <person name="Blanchette R.A."/>
            <person name="Henrissat B."/>
            <person name="Martin F."/>
            <person name="Cullen D."/>
            <person name="Hibbett D.S."/>
            <person name="Grigoriev I.V."/>
        </authorList>
    </citation>
    <scope>NUCLEOTIDE SEQUENCE [LARGE SCALE GENOMIC DNA]</scope>
    <source>
        <strain evidence="3">MUCL 33604</strain>
    </source>
</reference>
<evidence type="ECO:0000256" key="1">
    <source>
        <dbReference type="SAM" id="MobiDB-lite"/>
    </source>
</evidence>
<keyword evidence="3" id="KW-1185">Reference proteome</keyword>
<dbReference type="GO" id="GO:0000171">
    <property type="term" value="F:ribonuclease MRP activity"/>
    <property type="evidence" value="ECO:0007669"/>
    <property type="project" value="TreeGrafter"/>
</dbReference>
<sequence>MSERTARMHTNVSNRAKAKQSLERKVVFKSVLDNPFHIQWPSVPMNVQNSILASIVSMAEGVAAYHQLRESQSRTRKRARRVAKLGSGGGEPSAKKRRPSNEEPSNMDIDSPQTTLEGADPHAGIQNLNEPEDTVTLAPPPILHHLIFGINEVTKRLESQVRANRQTIVFSNKETTVTELSPIRLILVCRADVDPPMLVGHIPHLVASCNSAIRGRGSSGAHQDSIRLVPLPKGSEFILSEAIGLRRVSILAVDAAAPGLAALEALLGSVPVLSASWLTPQSLSAPQERTLEPTHIKQLRTSAPKDVKAAKQLRAEAKKAAKERNTLKKQTVRKRVKIVASDSNPS</sequence>
<dbReference type="HOGENOM" id="CLU_047273_1_0_1"/>
<dbReference type="STRING" id="933084.A0A067QI54"/>
<dbReference type="OrthoDB" id="20109at2759"/>
<feature type="compositionally biased region" description="Basic residues" evidence="1">
    <location>
        <begin position="74"/>
        <end position="83"/>
    </location>
</feature>
<evidence type="ECO:0000313" key="2">
    <source>
        <dbReference type="EMBL" id="KDQ63202.1"/>
    </source>
</evidence>
<dbReference type="GO" id="GO:0008033">
    <property type="term" value="P:tRNA processing"/>
    <property type="evidence" value="ECO:0007669"/>
    <property type="project" value="InterPro"/>
</dbReference>
<organism evidence="2 3">
    <name type="scientific">Jaapia argillacea MUCL 33604</name>
    <dbReference type="NCBI Taxonomy" id="933084"/>
    <lineage>
        <taxon>Eukaryota</taxon>
        <taxon>Fungi</taxon>
        <taxon>Dikarya</taxon>
        <taxon>Basidiomycota</taxon>
        <taxon>Agaricomycotina</taxon>
        <taxon>Agaricomycetes</taxon>
        <taxon>Agaricomycetidae</taxon>
        <taxon>Jaapiales</taxon>
        <taxon>Jaapiaceae</taxon>
        <taxon>Jaapia</taxon>
    </lineage>
</organism>
<dbReference type="Pfam" id="PF08228">
    <property type="entry name" value="RNase_P_pop3"/>
    <property type="match status" value="1"/>
</dbReference>
<feature type="compositionally biased region" description="Basic and acidic residues" evidence="1">
    <location>
        <begin position="317"/>
        <end position="326"/>
    </location>
</feature>
<protein>
    <submittedName>
        <fullName evidence="2">Uncharacterized protein</fullName>
    </submittedName>
</protein>
<dbReference type="GO" id="GO:0005829">
    <property type="term" value="C:cytosol"/>
    <property type="evidence" value="ECO:0007669"/>
    <property type="project" value="TreeGrafter"/>
</dbReference>
<dbReference type="GO" id="GO:0006364">
    <property type="term" value="P:rRNA processing"/>
    <property type="evidence" value="ECO:0007669"/>
    <property type="project" value="InterPro"/>
</dbReference>
<dbReference type="GO" id="GO:0000172">
    <property type="term" value="C:ribonuclease MRP complex"/>
    <property type="evidence" value="ECO:0007669"/>
    <property type="project" value="TreeGrafter"/>
</dbReference>
<dbReference type="PANTHER" id="PTHR28272:SF1">
    <property type="entry name" value="RIBONUCLEASES P_MRP PROTEIN SUBUNIT POP3"/>
    <property type="match status" value="1"/>
</dbReference>
<dbReference type="Proteomes" id="UP000027265">
    <property type="component" value="Unassembled WGS sequence"/>
</dbReference>
<dbReference type="PANTHER" id="PTHR28272">
    <property type="entry name" value="RIBONUCLEASES P/MRP PROTEIN SUBUNIT POP3"/>
    <property type="match status" value="1"/>
</dbReference>
<dbReference type="InterPro" id="IPR013241">
    <property type="entry name" value="RNase_P_Pop3"/>
</dbReference>
<dbReference type="GO" id="GO:0004526">
    <property type="term" value="F:ribonuclease P activity"/>
    <property type="evidence" value="ECO:0007669"/>
    <property type="project" value="TreeGrafter"/>
</dbReference>
<accession>A0A067QI54</accession>
<name>A0A067QI54_9AGAM</name>
<evidence type="ECO:0000313" key="3">
    <source>
        <dbReference type="Proteomes" id="UP000027265"/>
    </source>
</evidence>
<proteinExistence type="predicted"/>
<dbReference type="AlphaFoldDB" id="A0A067QI54"/>
<dbReference type="EMBL" id="KL197710">
    <property type="protein sequence ID" value="KDQ63202.1"/>
    <property type="molecule type" value="Genomic_DNA"/>
</dbReference>
<feature type="region of interest" description="Disordered" evidence="1">
    <location>
        <begin position="317"/>
        <end position="346"/>
    </location>
</feature>
<feature type="region of interest" description="Disordered" evidence="1">
    <location>
        <begin position="69"/>
        <end position="136"/>
    </location>
</feature>
<dbReference type="GO" id="GO:0034965">
    <property type="term" value="P:intronic box C/D snoRNA processing"/>
    <property type="evidence" value="ECO:0007669"/>
    <property type="project" value="TreeGrafter"/>
</dbReference>
<dbReference type="InParanoid" id="A0A067QI54"/>
<gene>
    <name evidence="2" type="ORF">JAAARDRAFT_29217</name>
</gene>
<dbReference type="GO" id="GO:0005655">
    <property type="term" value="C:nucleolar ribonuclease P complex"/>
    <property type="evidence" value="ECO:0007669"/>
    <property type="project" value="TreeGrafter"/>
</dbReference>